<organism evidence="8 9">
    <name type="scientific">Prevotella pallens ATCC 700821</name>
    <dbReference type="NCBI Taxonomy" id="997353"/>
    <lineage>
        <taxon>Bacteria</taxon>
        <taxon>Pseudomonadati</taxon>
        <taxon>Bacteroidota</taxon>
        <taxon>Bacteroidia</taxon>
        <taxon>Bacteroidales</taxon>
        <taxon>Prevotellaceae</taxon>
        <taxon>Prevotella</taxon>
    </lineage>
</organism>
<keyword evidence="7" id="KW-0963">Cytoplasm</keyword>
<evidence type="ECO:0000256" key="2">
    <source>
        <dbReference type="ARBA" id="ARBA00022679"/>
    </source>
</evidence>
<comment type="subcellular location">
    <subcellularLocation>
        <location evidence="7">Cytoplasm</location>
    </subcellularLocation>
</comment>
<keyword evidence="3 7" id="KW-0547">Nucleotide-binding</keyword>
<dbReference type="CDD" id="cd00464">
    <property type="entry name" value="SK"/>
    <property type="match status" value="1"/>
</dbReference>
<feature type="binding site" evidence="7">
    <location>
        <position position="41"/>
    </location>
    <ligand>
        <name>substrate</name>
    </ligand>
</feature>
<keyword evidence="6 7" id="KW-0057">Aromatic amino acid biosynthesis</keyword>
<comment type="cofactor">
    <cofactor evidence="7">
        <name>Mg(2+)</name>
        <dbReference type="ChEBI" id="CHEBI:18420"/>
    </cofactor>
    <text evidence="7">Binds 1 Mg(2+) ion per subunit.</text>
</comment>
<gene>
    <name evidence="7 8" type="primary">aroK</name>
    <name evidence="8" type="ORF">HMPREF9144_1609</name>
</gene>
<dbReference type="GO" id="GO:0005524">
    <property type="term" value="F:ATP binding"/>
    <property type="evidence" value="ECO:0007669"/>
    <property type="project" value="UniProtKB-UniRule"/>
</dbReference>
<comment type="subunit">
    <text evidence="7">Monomer.</text>
</comment>
<evidence type="ECO:0000256" key="3">
    <source>
        <dbReference type="ARBA" id="ARBA00022741"/>
    </source>
</evidence>
<dbReference type="AlphaFoldDB" id="F9DIW9"/>
<dbReference type="PANTHER" id="PTHR21087:SF16">
    <property type="entry name" value="SHIKIMATE KINASE 1, CHLOROPLASTIC"/>
    <property type="match status" value="1"/>
</dbReference>
<evidence type="ECO:0000256" key="7">
    <source>
        <dbReference type="HAMAP-Rule" id="MF_00109"/>
    </source>
</evidence>
<dbReference type="NCBIfam" id="NF010555">
    <property type="entry name" value="PRK13949.1"/>
    <property type="match status" value="1"/>
</dbReference>
<reference evidence="8 9" key="1">
    <citation type="submission" date="2011-04" db="EMBL/GenBank/DDBJ databases">
        <authorList>
            <person name="Muzny D."/>
            <person name="Qin X."/>
            <person name="Deng J."/>
            <person name="Jiang H."/>
            <person name="Liu Y."/>
            <person name="Qu J."/>
            <person name="Song X.-Z."/>
            <person name="Zhang L."/>
            <person name="Thornton R."/>
            <person name="Coyle M."/>
            <person name="Francisco L."/>
            <person name="Jackson L."/>
            <person name="Javaid M."/>
            <person name="Korchina V."/>
            <person name="Kovar C."/>
            <person name="Mata R."/>
            <person name="Mathew T."/>
            <person name="Ngo R."/>
            <person name="Nguyen L."/>
            <person name="Nguyen N."/>
            <person name="Okwuonu G."/>
            <person name="Ongeri F."/>
            <person name="Pham C."/>
            <person name="Simmons D."/>
            <person name="Wilczek-Boney K."/>
            <person name="Hale W."/>
            <person name="Jakkamsetti A."/>
            <person name="Pham P."/>
            <person name="Ruth R."/>
            <person name="San Lucas F."/>
            <person name="Warren J."/>
            <person name="Zhang J."/>
            <person name="Zhao Z."/>
            <person name="Zhou C."/>
            <person name="Zhu D."/>
            <person name="Lee S."/>
            <person name="Bess C."/>
            <person name="Blankenburg K."/>
            <person name="Forbes L."/>
            <person name="Fu Q."/>
            <person name="Gubbala S."/>
            <person name="Hirani K."/>
            <person name="Jayaseelan J.C."/>
            <person name="Lara F."/>
            <person name="Munidasa M."/>
            <person name="Palculict T."/>
            <person name="Patil S."/>
            <person name="Pu L.-L."/>
            <person name="Saada N."/>
            <person name="Tang L."/>
            <person name="Weissenberger G."/>
            <person name="Zhu Y."/>
            <person name="Hemphill L."/>
            <person name="Shang Y."/>
            <person name="Youmans B."/>
            <person name="Ayvaz T."/>
            <person name="Ross M."/>
            <person name="Santibanez J."/>
            <person name="Aqrawi P."/>
            <person name="Gross S."/>
            <person name="Joshi V."/>
            <person name="Fowler G."/>
            <person name="Nazareth L."/>
            <person name="Reid J."/>
            <person name="Worley K."/>
            <person name="Petrosino J."/>
            <person name="Highlander S."/>
            <person name="Gibbs R."/>
        </authorList>
    </citation>
    <scope>NUCLEOTIDE SEQUENCE [LARGE SCALE GENOMIC DNA]</scope>
    <source>
        <strain evidence="8 9">ATCC 700821</strain>
    </source>
</reference>
<sequence length="196" mass="22969">MTESLQNTPNRIIIIGYMGAGKTTLGWALSKILNFKFYDLDWYIETRMHKTISQIFEERGEEGFRIIERNMLHEVAEFENVIIACGGGTPCFFDNMEYLNKQGETIYMNATADIICQHLNISRNVRPLLKDKTEYEVKVFVKKQIEERDIYYKQAKHIIKVHLMDNRKKINAMAKQLISIIEMSRKALPTIEKNNK</sequence>
<evidence type="ECO:0000256" key="6">
    <source>
        <dbReference type="ARBA" id="ARBA00023141"/>
    </source>
</evidence>
<name>F9DIW9_9BACT</name>
<dbReference type="InterPro" id="IPR027417">
    <property type="entry name" value="P-loop_NTPase"/>
</dbReference>
<dbReference type="GO" id="GO:0008652">
    <property type="term" value="P:amino acid biosynthetic process"/>
    <property type="evidence" value="ECO:0007669"/>
    <property type="project" value="UniProtKB-KW"/>
</dbReference>
<dbReference type="Pfam" id="PF01202">
    <property type="entry name" value="SKI"/>
    <property type="match status" value="1"/>
</dbReference>
<evidence type="ECO:0000256" key="4">
    <source>
        <dbReference type="ARBA" id="ARBA00022777"/>
    </source>
</evidence>
<dbReference type="GO" id="GO:0004765">
    <property type="term" value="F:shikimate kinase activity"/>
    <property type="evidence" value="ECO:0007669"/>
    <property type="project" value="UniProtKB-UniRule"/>
</dbReference>
<evidence type="ECO:0000313" key="8">
    <source>
        <dbReference type="EMBL" id="EGQ16802.1"/>
    </source>
</evidence>
<feature type="binding site" evidence="7">
    <location>
        <position position="126"/>
    </location>
    <ligand>
        <name>ATP</name>
        <dbReference type="ChEBI" id="CHEBI:30616"/>
    </ligand>
</feature>
<feature type="binding site" evidence="7">
    <location>
        <position position="148"/>
    </location>
    <ligand>
        <name>substrate</name>
    </ligand>
</feature>
<dbReference type="EC" id="2.7.1.71" evidence="7"/>
<evidence type="ECO:0000256" key="5">
    <source>
        <dbReference type="ARBA" id="ARBA00022840"/>
    </source>
</evidence>
<dbReference type="eggNOG" id="COG0703">
    <property type="taxonomic scope" value="Bacteria"/>
</dbReference>
<keyword evidence="5 7" id="KW-0067">ATP-binding</keyword>
<dbReference type="RefSeq" id="WP_006045294.1">
    <property type="nucleotide sequence ID" value="NZ_GL982513.1"/>
</dbReference>
<comment type="function">
    <text evidence="7">Catalyzes the specific phosphorylation of the 3-hydroxyl group of shikimic acid using ATP as a cosubstrate.</text>
</comment>
<comment type="caution">
    <text evidence="8">The sequence shown here is derived from an EMBL/GenBank/DDBJ whole genome shotgun (WGS) entry which is preliminary data.</text>
</comment>
<dbReference type="HAMAP" id="MF_00109">
    <property type="entry name" value="Shikimate_kinase"/>
    <property type="match status" value="1"/>
</dbReference>
<dbReference type="STRING" id="997353.HMPREF9144_1609"/>
<proteinExistence type="inferred from homology"/>
<dbReference type="InterPro" id="IPR031322">
    <property type="entry name" value="Shikimate/glucono_kinase"/>
</dbReference>
<comment type="caution">
    <text evidence="7">Lacks conserved residue(s) required for the propagation of feature annotation.</text>
</comment>
<protein>
    <recommendedName>
        <fullName evidence="7">Shikimate kinase</fullName>
        <shortName evidence="7">SK</shortName>
        <ecNumber evidence="7">2.7.1.71</ecNumber>
    </recommendedName>
</protein>
<dbReference type="UniPathway" id="UPA00053">
    <property type="reaction ID" value="UER00088"/>
</dbReference>
<keyword evidence="4 7" id="KW-0418">Kinase</keyword>
<feature type="binding site" evidence="7">
    <location>
        <position position="87"/>
    </location>
    <ligand>
        <name>substrate</name>
    </ligand>
</feature>
<dbReference type="GO" id="GO:0009073">
    <property type="term" value="P:aromatic amino acid family biosynthetic process"/>
    <property type="evidence" value="ECO:0007669"/>
    <property type="project" value="UniProtKB-KW"/>
</dbReference>
<dbReference type="InterPro" id="IPR000623">
    <property type="entry name" value="Shikimate_kinase/TSH1"/>
</dbReference>
<dbReference type="Gene3D" id="3.40.50.300">
    <property type="entry name" value="P-loop containing nucleotide triphosphate hydrolases"/>
    <property type="match status" value="1"/>
</dbReference>
<keyword evidence="2 7" id="KW-0808">Transferase</keyword>
<dbReference type="Proteomes" id="UP000004123">
    <property type="component" value="Unassembled WGS sequence"/>
</dbReference>
<feature type="binding site" evidence="7">
    <location>
        <position position="65"/>
    </location>
    <ligand>
        <name>substrate</name>
    </ligand>
</feature>
<dbReference type="SUPFAM" id="SSF52540">
    <property type="entry name" value="P-loop containing nucleoside triphosphate hydrolases"/>
    <property type="match status" value="1"/>
</dbReference>
<comment type="pathway">
    <text evidence="7">Metabolic intermediate biosynthesis; chorismate biosynthesis; chorismate from D-erythrose 4-phosphate and phosphoenolpyruvate: step 5/7.</text>
</comment>
<evidence type="ECO:0000256" key="1">
    <source>
        <dbReference type="ARBA" id="ARBA00022605"/>
    </source>
</evidence>
<dbReference type="GO" id="GO:0009423">
    <property type="term" value="P:chorismate biosynthetic process"/>
    <property type="evidence" value="ECO:0007669"/>
    <property type="project" value="UniProtKB-UniRule"/>
</dbReference>
<dbReference type="GO" id="GO:0005829">
    <property type="term" value="C:cytosol"/>
    <property type="evidence" value="ECO:0007669"/>
    <property type="project" value="TreeGrafter"/>
</dbReference>
<accession>F9DIW9</accession>
<dbReference type="EMBL" id="AFPY01000088">
    <property type="protein sequence ID" value="EGQ16802.1"/>
    <property type="molecule type" value="Genomic_DNA"/>
</dbReference>
<keyword evidence="7" id="KW-0479">Metal-binding</keyword>
<feature type="binding site" evidence="7">
    <location>
        <position position="23"/>
    </location>
    <ligand>
        <name>Mg(2+)</name>
        <dbReference type="ChEBI" id="CHEBI:18420"/>
    </ligand>
</feature>
<dbReference type="PANTHER" id="PTHR21087">
    <property type="entry name" value="SHIKIMATE KINASE"/>
    <property type="match status" value="1"/>
</dbReference>
<evidence type="ECO:0000313" key="9">
    <source>
        <dbReference type="Proteomes" id="UP000004123"/>
    </source>
</evidence>
<dbReference type="GO" id="GO:0000287">
    <property type="term" value="F:magnesium ion binding"/>
    <property type="evidence" value="ECO:0007669"/>
    <property type="project" value="UniProtKB-UniRule"/>
</dbReference>
<comment type="similarity">
    <text evidence="7">Belongs to the shikimate kinase family.</text>
</comment>
<keyword evidence="7" id="KW-0460">Magnesium</keyword>
<keyword evidence="1 7" id="KW-0028">Amino-acid biosynthesis</keyword>
<dbReference type="HOGENOM" id="CLU_057607_4_0_10"/>
<feature type="binding site" evidence="7">
    <location>
        <begin position="19"/>
        <end position="24"/>
    </location>
    <ligand>
        <name>ATP</name>
        <dbReference type="ChEBI" id="CHEBI:30616"/>
    </ligand>
</feature>
<dbReference type="PRINTS" id="PR01100">
    <property type="entry name" value="SHIKIMTKNASE"/>
</dbReference>
<comment type="catalytic activity">
    <reaction evidence="7">
        <text>shikimate + ATP = 3-phosphoshikimate + ADP + H(+)</text>
        <dbReference type="Rhea" id="RHEA:13121"/>
        <dbReference type="ChEBI" id="CHEBI:15378"/>
        <dbReference type="ChEBI" id="CHEBI:30616"/>
        <dbReference type="ChEBI" id="CHEBI:36208"/>
        <dbReference type="ChEBI" id="CHEBI:145989"/>
        <dbReference type="ChEBI" id="CHEBI:456216"/>
        <dbReference type="EC" id="2.7.1.71"/>
    </reaction>
</comment>